<comment type="caution">
    <text evidence="1">The sequence shown here is derived from an EMBL/GenBank/DDBJ whole genome shotgun (WGS) entry which is preliminary data.</text>
</comment>
<dbReference type="EMBL" id="BSUN01000001">
    <property type="protein sequence ID" value="GMA34223.1"/>
    <property type="molecule type" value="Genomic_DNA"/>
</dbReference>
<name>A0ABQ6I8R6_9MICO</name>
<dbReference type="Proteomes" id="UP001157125">
    <property type="component" value="Unassembled WGS sequence"/>
</dbReference>
<evidence type="ECO:0000313" key="2">
    <source>
        <dbReference type="Proteomes" id="UP001157125"/>
    </source>
</evidence>
<accession>A0ABQ6I8R6</accession>
<reference evidence="2" key="1">
    <citation type="journal article" date="2019" name="Int. J. Syst. Evol. Microbiol.">
        <title>The Global Catalogue of Microorganisms (GCM) 10K type strain sequencing project: providing services to taxonomists for standard genome sequencing and annotation.</title>
        <authorList>
            <consortium name="The Broad Institute Genomics Platform"/>
            <consortium name="The Broad Institute Genome Sequencing Center for Infectious Disease"/>
            <person name="Wu L."/>
            <person name="Ma J."/>
        </authorList>
    </citation>
    <scope>NUCLEOTIDE SEQUENCE [LARGE SCALE GENOMIC DNA]</scope>
    <source>
        <strain evidence="2">NBRC 112299</strain>
    </source>
</reference>
<sequence>MVSDHRRLAHGLHELAQQRSGAFLGDVGKGNHELIASQPRDRVAGPDGRLNPARDLGEEAIACLVAE</sequence>
<gene>
    <name evidence="1" type="ORF">GCM10025876_04270</name>
</gene>
<proteinExistence type="predicted"/>
<organism evidence="1 2">
    <name type="scientific">Demequina litorisediminis</name>
    <dbReference type="NCBI Taxonomy" id="1849022"/>
    <lineage>
        <taxon>Bacteria</taxon>
        <taxon>Bacillati</taxon>
        <taxon>Actinomycetota</taxon>
        <taxon>Actinomycetes</taxon>
        <taxon>Micrococcales</taxon>
        <taxon>Demequinaceae</taxon>
        <taxon>Demequina</taxon>
    </lineage>
</organism>
<evidence type="ECO:0000313" key="1">
    <source>
        <dbReference type="EMBL" id="GMA34223.1"/>
    </source>
</evidence>
<protein>
    <submittedName>
        <fullName evidence="1">Uncharacterized protein</fullName>
    </submittedName>
</protein>
<keyword evidence="2" id="KW-1185">Reference proteome</keyword>